<dbReference type="Gene3D" id="3.30.479.10">
    <property type="entry name" value="6-pyruvoyl tetrahydropterin synthase/QueD"/>
    <property type="match status" value="1"/>
</dbReference>
<dbReference type="RefSeq" id="WP_086942689.1">
    <property type="nucleotide sequence ID" value="NZ_FONM01000006.1"/>
</dbReference>
<dbReference type="OrthoDB" id="9804698at2"/>
<evidence type="ECO:0000256" key="7">
    <source>
        <dbReference type="PIRSR" id="PIRSR006113-2"/>
    </source>
</evidence>
<dbReference type="AlphaFoldDB" id="A0A1W1IGH9"/>
<keyword evidence="5 7" id="KW-0862">Zinc</keyword>
<name>A0A1W1IGH9_9LACT</name>
<protein>
    <recommendedName>
        <fullName evidence="3 5">6-carboxy-5,6,7,8-tetrahydropterin synthase</fullName>
        <ecNumber evidence="5">4.-.-.-</ecNumber>
    </recommendedName>
</protein>
<feature type="active site" description="Charge relay system" evidence="6">
    <location>
        <position position="71"/>
    </location>
</feature>
<dbReference type="SUPFAM" id="SSF55620">
    <property type="entry name" value="Tetrahydrobiopterin biosynthesis enzymes-like"/>
    <property type="match status" value="1"/>
</dbReference>
<feature type="binding site" evidence="7">
    <location>
        <position position="14"/>
    </location>
    <ligand>
        <name>Zn(2+)</name>
        <dbReference type="ChEBI" id="CHEBI:29105"/>
    </ligand>
</feature>
<dbReference type="PANTHER" id="PTHR12589:SF8">
    <property type="entry name" value="6-CARBOXY-5,6,7,8-TETRAHYDROPTERIN SYNTHASE"/>
    <property type="match status" value="1"/>
</dbReference>
<comment type="cofactor">
    <cofactor evidence="5 7">
        <name>Zn(2+)</name>
        <dbReference type="ChEBI" id="CHEBI:29105"/>
    </cofactor>
    <text evidence="5 7">Binds 1 zinc ion per subunit.</text>
</comment>
<dbReference type="InterPro" id="IPR038418">
    <property type="entry name" value="6-PTP_synth/QueD_sf"/>
</dbReference>
<dbReference type="PIRSF" id="PIRSF006113">
    <property type="entry name" value="PTP_synth"/>
    <property type="match status" value="1"/>
</dbReference>
<feature type="binding site" evidence="7">
    <location>
        <position position="29"/>
    </location>
    <ligand>
        <name>Zn(2+)</name>
        <dbReference type="ChEBI" id="CHEBI:29105"/>
    </ligand>
</feature>
<dbReference type="Pfam" id="PF01242">
    <property type="entry name" value="PTPS"/>
    <property type="match status" value="1"/>
</dbReference>
<evidence type="ECO:0000256" key="3">
    <source>
        <dbReference type="ARBA" id="ARBA00018141"/>
    </source>
</evidence>
<evidence type="ECO:0000313" key="8">
    <source>
        <dbReference type="EMBL" id="SLM51893.1"/>
    </source>
</evidence>
<gene>
    <name evidence="8" type="ORF">TPAS_1573</name>
</gene>
<dbReference type="PANTHER" id="PTHR12589">
    <property type="entry name" value="PYRUVOYL TETRAHYDROBIOPTERIN SYNTHASE"/>
    <property type="match status" value="1"/>
</dbReference>
<comment type="similarity">
    <text evidence="2 5">Belongs to the PTPS family. QueD subfamily.</text>
</comment>
<keyword evidence="5 7" id="KW-0479">Metal-binding</keyword>
<dbReference type="NCBIfam" id="TIGR03367">
    <property type="entry name" value="queuosine_QueD"/>
    <property type="match status" value="1"/>
</dbReference>
<evidence type="ECO:0000256" key="5">
    <source>
        <dbReference type="PIRNR" id="PIRNR006113"/>
    </source>
</evidence>
<dbReference type="Proteomes" id="UP000195985">
    <property type="component" value="Unassembled WGS sequence"/>
</dbReference>
<feature type="active site" description="Proton acceptor" evidence="6">
    <location>
        <position position="23"/>
    </location>
</feature>
<dbReference type="EMBL" id="FWEY01000003">
    <property type="protein sequence ID" value="SLM51893.1"/>
    <property type="molecule type" value="Genomic_DNA"/>
</dbReference>
<dbReference type="STRING" id="43064.SAMN04488086_10626"/>
<evidence type="ECO:0000256" key="6">
    <source>
        <dbReference type="PIRSR" id="PIRSR006113-1"/>
    </source>
</evidence>
<reference evidence="9" key="1">
    <citation type="submission" date="2016-04" db="EMBL/GenBank/DDBJ databases">
        <authorList>
            <person name="Strepis N."/>
        </authorList>
    </citation>
    <scope>NUCLEOTIDE SEQUENCE [LARGE SCALE GENOMIC DNA]</scope>
</reference>
<feature type="active site" description="Charge relay system" evidence="6">
    <location>
        <position position="129"/>
    </location>
</feature>
<dbReference type="GO" id="GO:0046872">
    <property type="term" value="F:metal ion binding"/>
    <property type="evidence" value="ECO:0007669"/>
    <property type="project" value="UniProtKB-KW"/>
</dbReference>
<keyword evidence="9" id="KW-1185">Reference proteome</keyword>
<proteinExistence type="inferred from homology"/>
<accession>A0A1W1IGH9</accession>
<keyword evidence="5" id="KW-0456">Lyase</keyword>
<dbReference type="GO" id="GO:0070497">
    <property type="term" value="F:6-carboxytetrahydropterin synthase activity"/>
    <property type="evidence" value="ECO:0007669"/>
    <property type="project" value="UniProtKB-EC"/>
</dbReference>
<dbReference type="InterPro" id="IPR007115">
    <property type="entry name" value="6-PTP_synth/QueD"/>
</dbReference>
<evidence type="ECO:0000256" key="2">
    <source>
        <dbReference type="ARBA" id="ARBA00008900"/>
    </source>
</evidence>
<evidence type="ECO:0000313" key="9">
    <source>
        <dbReference type="Proteomes" id="UP000195985"/>
    </source>
</evidence>
<sequence>MYILKTEHSFDSAHFLAGYAGKCANIHGHRWRVEIEVQAEALVASGQLDGMVVDFGDLKRDLKTAVDHLDHALIIEQGTMREQTLQCIKEDGFAVIEFPFRPTAENFAAHFYRTMAGLGYEVKRATVYETPTNSAVYEESGVR</sequence>
<evidence type="ECO:0000256" key="1">
    <source>
        <dbReference type="ARBA" id="ARBA00005061"/>
    </source>
</evidence>
<dbReference type="UniPathway" id="UPA00391"/>
<organism evidence="8 9">
    <name type="scientific">Trichococcus pasteurii</name>
    <dbReference type="NCBI Taxonomy" id="43064"/>
    <lineage>
        <taxon>Bacteria</taxon>
        <taxon>Bacillati</taxon>
        <taxon>Bacillota</taxon>
        <taxon>Bacilli</taxon>
        <taxon>Lactobacillales</taxon>
        <taxon>Carnobacteriaceae</taxon>
        <taxon>Trichococcus</taxon>
    </lineage>
</organism>
<dbReference type="GO" id="GO:0008616">
    <property type="term" value="P:tRNA queuosine(34) biosynthetic process"/>
    <property type="evidence" value="ECO:0007669"/>
    <property type="project" value="UniProtKB-KW"/>
</dbReference>
<keyword evidence="5" id="KW-0671">Queuosine biosynthesis</keyword>
<feature type="binding site" evidence="7">
    <location>
        <position position="27"/>
    </location>
    <ligand>
        <name>Zn(2+)</name>
        <dbReference type="ChEBI" id="CHEBI:29105"/>
    </ligand>
</feature>
<comment type="catalytic activity">
    <reaction evidence="4 5">
        <text>7,8-dihydroneopterin 3'-triphosphate + H2O = 6-carboxy-5,6,7,8-tetrahydropterin + triphosphate + acetaldehyde + 2 H(+)</text>
        <dbReference type="Rhea" id="RHEA:27966"/>
        <dbReference type="ChEBI" id="CHEBI:15343"/>
        <dbReference type="ChEBI" id="CHEBI:15377"/>
        <dbReference type="ChEBI" id="CHEBI:15378"/>
        <dbReference type="ChEBI" id="CHEBI:18036"/>
        <dbReference type="ChEBI" id="CHEBI:58462"/>
        <dbReference type="ChEBI" id="CHEBI:61032"/>
        <dbReference type="EC" id="4.1.2.50"/>
    </reaction>
</comment>
<evidence type="ECO:0000256" key="4">
    <source>
        <dbReference type="ARBA" id="ARBA00048807"/>
    </source>
</evidence>
<comment type="pathway">
    <text evidence="1 5">Purine metabolism; 7-cyano-7-deazaguanine biosynthesis.</text>
</comment>
<dbReference type="EC" id="4.-.-.-" evidence="5"/>